<feature type="region of interest" description="Disordered" evidence="1">
    <location>
        <begin position="426"/>
        <end position="445"/>
    </location>
</feature>
<name>A0AAJ0BVR4_9PEZI</name>
<dbReference type="Pfam" id="PF13577">
    <property type="entry name" value="SnoaL_4"/>
    <property type="match status" value="3"/>
</dbReference>
<dbReference type="AlphaFoldDB" id="A0AAJ0BVR4"/>
<reference evidence="4" key="1">
    <citation type="submission" date="2023-06" db="EMBL/GenBank/DDBJ databases">
        <title>Genome-scale phylogeny and comparative genomics of the fungal order Sordariales.</title>
        <authorList>
            <consortium name="Lawrence Berkeley National Laboratory"/>
            <person name="Hensen N."/>
            <person name="Bonometti L."/>
            <person name="Westerberg I."/>
            <person name="Brannstrom I.O."/>
            <person name="Guillou S."/>
            <person name="Cros-Aarteil S."/>
            <person name="Calhoun S."/>
            <person name="Haridas S."/>
            <person name="Kuo A."/>
            <person name="Mondo S."/>
            <person name="Pangilinan J."/>
            <person name="Riley R."/>
            <person name="Labutti K."/>
            <person name="Andreopoulos B."/>
            <person name="Lipzen A."/>
            <person name="Chen C."/>
            <person name="Yanf M."/>
            <person name="Daum C."/>
            <person name="Ng V."/>
            <person name="Clum A."/>
            <person name="Steindorff A."/>
            <person name="Ohm R."/>
            <person name="Martin F."/>
            <person name="Silar P."/>
            <person name="Natvig D."/>
            <person name="Lalanne C."/>
            <person name="Gautier V."/>
            <person name="Ament-Velasquez S.L."/>
            <person name="Kruys A."/>
            <person name="Hutchinson M.I."/>
            <person name="Powell A.J."/>
            <person name="Barry K."/>
            <person name="Miller A.N."/>
            <person name="Grigoriev I.V."/>
            <person name="Debuchy R."/>
            <person name="Gladieux P."/>
            <person name="Thoren M.H."/>
            <person name="Johannesson H."/>
        </authorList>
    </citation>
    <scope>NUCLEOTIDE SEQUENCE</scope>
    <source>
        <strain evidence="4">8032-3</strain>
    </source>
</reference>
<proteinExistence type="predicted"/>
<feature type="domain" description="SnoaL-like" evidence="3">
    <location>
        <begin position="252"/>
        <end position="380"/>
    </location>
</feature>
<dbReference type="SUPFAM" id="SSF54427">
    <property type="entry name" value="NTF2-like"/>
    <property type="match status" value="3"/>
</dbReference>
<accession>A0AAJ0BVR4</accession>
<dbReference type="RefSeq" id="XP_060281566.1">
    <property type="nucleotide sequence ID" value="XM_060424778.1"/>
</dbReference>
<comment type="caution">
    <text evidence="4">The sequence shown here is derived from an EMBL/GenBank/DDBJ whole genome shotgun (WGS) entry which is preliminary data.</text>
</comment>
<feature type="chain" id="PRO_5042481770" evidence="2">
    <location>
        <begin position="27"/>
        <end position="828"/>
    </location>
</feature>
<dbReference type="Gene3D" id="3.10.450.50">
    <property type="match status" value="3"/>
</dbReference>
<evidence type="ECO:0000256" key="1">
    <source>
        <dbReference type="SAM" id="MobiDB-lite"/>
    </source>
</evidence>
<feature type="domain" description="SnoaL-like" evidence="3">
    <location>
        <begin position="463"/>
        <end position="584"/>
    </location>
</feature>
<organism evidence="4 5">
    <name type="scientific">Phialemonium atrogriseum</name>
    <dbReference type="NCBI Taxonomy" id="1093897"/>
    <lineage>
        <taxon>Eukaryota</taxon>
        <taxon>Fungi</taxon>
        <taxon>Dikarya</taxon>
        <taxon>Ascomycota</taxon>
        <taxon>Pezizomycotina</taxon>
        <taxon>Sordariomycetes</taxon>
        <taxon>Sordariomycetidae</taxon>
        <taxon>Cephalothecales</taxon>
        <taxon>Cephalothecaceae</taxon>
        <taxon>Phialemonium</taxon>
    </lineage>
</organism>
<evidence type="ECO:0000259" key="3">
    <source>
        <dbReference type="Pfam" id="PF13577"/>
    </source>
</evidence>
<evidence type="ECO:0000256" key="2">
    <source>
        <dbReference type="SAM" id="SignalP"/>
    </source>
</evidence>
<gene>
    <name evidence="4" type="ORF">QBC33DRAFT_455639</name>
</gene>
<evidence type="ECO:0000313" key="5">
    <source>
        <dbReference type="Proteomes" id="UP001244011"/>
    </source>
</evidence>
<feature type="signal peptide" evidence="2">
    <location>
        <begin position="1"/>
        <end position="26"/>
    </location>
</feature>
<dbReference type="InterPro" id="IPR032710">
    <property type="entry name" value="NTF2-like_dom_sf"/>
</dbReference>
<protein>
    <submittedName>
        <fullName evidence="4">SnoaL-like domain-containing protein</fullName>
    </submittedName>
</protein>
<keyword evidence="2" id="KW-0732">Signal</keyword>
<dbReference type="EMBL" id="MU839016">
    <property type="protein sequence ID" value="KAK1765353.1"/>
    <property type="molecule type" value="Genomic_DNA"/>
</dbReference>
<keyword evidence="5" id="KW-1185">Reference proteome</keyword>
<dbReference type="GeneID" id="85307965"/>
<dbReference type="InterPro" id="IPR037401">
    <property type="entry name" value="SnoaL-like"/>
</dbReference>
<sequence length="828" mass="89972">MKLPVGPTASLMLVLWTGVLWATAAAEATAVTAESLARDLARVESVREVKDLQRTFGQLAQYGRWGDMAALFSDKGVLRWGSGKGANILADSDATSVTGPAAIEAWLREDAGGMDGVRPGSLHALVNEMPLVSLSTDGRSAKARWHALRLMGDGAGKSRIQGGVFENEYALTTSDENGDRWKISLLRYYPLFAGDYKNGWTNVGGNNLPIVTYHFTPDDSGIPIMLPEESKVTPRRSEFELDVDELEYRISQLNEEDEVRNLQHSYGYYVDRQMWTDVIDLFDRNGTVKIDGNTYTGGAEIRKWLEKMGPEGLSRGILNDHPIFESIVAVGPDGREATTRGLEVGMIGDANAKTASWEFTVFRNHFIKDPDSGTWKIKHLDFTRLLVANYSAGWADGGILPKNSATTTTEPPAFLDVLPRSGSNKPDDWQPFWRPATNTTTTTTASPLSDLRRRLARSSAFDETENVSAAYGYYADDIRCGRFAALHAQKGFKESPGTGWYRTPGRIEGACTSRYGAGTEDPRRPNVPFHWRPQPVILVSEDGRSSSLRARILQTGTSRSSSGGFDGVWGFNGGMYHDQFVLEDFGNGTVRRKLWCLTIDEFYWQSSSWASGWAGVGSGSTKGGRSPSTLVHQPLSLLDARQASNFPPDVSLKDAKMTEREAGFSGGPTDVVGWPDIQRMWWSYRNPVSGRVPQDGRRNIGNASSSAYWGPGCVPCRTARPDWALMENGYQEPPTGPTSVTAAVKVAGSVTVAVAGGPGEPAEGTVELRVADGSADLVGSASLDGEGGATIVVRAEDLPAGVNELAVYYLGSDRLRPGRATVVVDVPE</sequence>
<dbReference type="Proteomes" id="UP001244011">
    <property type="component" value="Unassembled WGS sequence"/>
</dbReference>
<evidence type="ECO:0000313" key="4">
    <source>
        <dbReference type="EMBL" id="KAK1765353.1"/>
    </source>
</evidence>
<feature type="domain" description="SnoaL-like" evidence="3">
    <location>
        <begin position="42"/>
        <end position="186"/>
    </location>
</feature>